<evidence type="ECO:0000313" key="13">
    <source>
        <dbReference type="EMBL" id="KAJ3257776.1"/>
    </source>
</evidence>
<dbReference type="EC" id="3.1.7.2" evidence="5"/>
<sequence length="175" mass="20316">MDLEKLLDSIAFAAEKHKNQRRKNSEATPYINHPIGVAQILIKEKIDDIDILRAAILHDTVEDTDTTFEELSEIFGPTVTDYVREVTDDKTKPKHVRKQLQVDTGAHKSYGAKLIKMADKIYNLRDLEKETPVGWDQERRDQYFIWAKKVTDNLKVHDGLQRQLQELYARNLTAK</sequence>
<dbReference type="SUPFAM" id="SSF109604">
    <property type="entry name" value="HD-domain/PDEase-like"/>
    <property type="match status" value="1"/>
</dbReference>
<evidence type="ECO:0000256" key="10">
    <source>
        <dbReference type="ARBA" id="ARBA00041770"/>
    </source>
</evidence>
<comment type="function">
    <text evidence="6">ppGpp hydrolyzing enzyme involved in starvation response.</text>
</comment>
<dbReference type="SMART" id="SM00471">
    <property type="entry name" value="HDc"/>
    <property type="match status" value="1"/>
</dbReference>
<reference evidence="13" key="1">
    <citation type="submission" date="2020-05" db="EMBL/GenBank/DDBJ databases">
        <title>Phylogenomic resolution of chytrid fungi.</title>
        <authorList>
            <person name="Stajich J.E."/>
            <person name="Amses K."/>
            <person name="Simmons R."/>
            <person name="Seto K."/>
            <person name="Myers J."/>
            <person name="Bonds A."/>
            <person name="Quandt C.A."/>
            <person name="Barry K."/>
            <person name="Liu P."/>
            <person name="Grigoriev I."/>
            <person name="Longcore J.E."/>
            <person name="James T.Y."/>
        </authorList>
    </citation>
    <scope>NUCLEOTIDE SEQUENCE</scope>
    <source>
        <strain evidence="13">PLAUS21</strain>
    </source>
</reference>
<feature type="domain" description="HD" evidence="12">
    <location>
        <begin position="30"/>
        <end position="124"/>
    </location>
</feature>
<dbReference type="PROSITE" id="PS51831">
    <property type="entry name" value="HD"/>
    <property type="match status" value="1"/>
</dbReference>
<dbReference type="Gene3D" id="1.10.3210.10">
    <property type="entry name" value="Hypothetical protein af1432"/>
    <property type="match status" value="1"/>
</dbReference>
<comment type="catalytic activity">
    <reaction evidence="11">
        <text>guanosine 3',5'-bis(diphosphate) + H2O = GDP + diphosphate + H(+)</text>
        <dbReference type="Rhea" id="RHEA:14253"/>
        <dbReference type="ChEBI" id="CHEBI:15377"/>
        <dbReference type="ChEBI" id="CHEBI:15378"/>
        <dbReference type="ChEBI" id="CHEBI:33019"/>
        <dbReference type="ChEBI" id="CHEBI:58189"/>
        <dbReference type="ChEBI" id="CHEBI:77828"/>
        <dbReference type="EC" id="3.1.7.2"/>
    </reaction>
</comment>
<organism evidence="13 14">
    <name type="scientific">Boothiomyces macroporosus</name>
    <dbReference type="NCBI Taxonomy" id="261099"/>
    <lineage>
        <taxon>Eukaryota</taxon>
        <taxon>Fungi</taxon>
        <taxon>Fungi incertae sedis</taxon>
        <taxon>Chytridiomycota</taxon>
        <taxon>Chytridiomycota incertae sedis</taxon>
        <taxon>Chytridiomycetes</taxon>
        <taxon>Rhizophydiales</taxon>
        <taxon>Terramycetaceae</taxon>
        <taxon>Boothiomyces</taxon>
    </lineage>
</organism>
<dbReference type="Pfam" id="PF13328">
    <property type="entry name" value="HD_4"/>
    <property type="match status" value="1"/>
</dbReference>
<dbReference type="InterPro" id="IPR006674">
    <property type="entry name" value="HD_domain"/>
</dbReference>
<dbReference type="InterPro" id="IPR052194">
    <property type="entry name" value="MESH1"/>
</dbReference>
<dbReference type="Proteomes" id="UP001210925">
    <property type="component" value="Unassembled WGS sequence"/>
</dbReference>
<keyword evidence="2" id="KW-0479">Metal-binding</keyword>
<dbReference type="PANTHER" id="PTHR46246:SF1">
    <property type="entry name" value="GUANOSINE-3',5'-BIS(DIPHOSPHATE) 3'-PYROPHOSPHOHYDROLASE MESH1"/>
    <property type="match status" value="1"/>
</dbReference>
<comment type="similarity">
    <text evidence="7">Belongs to the MESH1 family.</text>
</comment>
<evidence type="ECO:0000256" key="4">
    <source>
        <dbReference type="ARBA" id="ARBA00023211"/>
    </source>
</evidence>
<evidence type="ECO:0000259" key="12">
    <source>
        <dbReference type="PROSITE" id="PS51831"/>
    </source>
</evidence>
<protein>
    <recommendedName>
        <fullName evidence="8">Guanosine-3',5'-bis(diphosphate) 3'-pyrophosphohydrolase MESH1</fullName>
        <ecNumber evidence="5">3.1.7.2</ecNumber>
    </recommendedName>
    <alternativeName>
        <fullName evidence="9">Metazoan SpoT homolog 1</fullName>
    </alternativeName>
    <alternativeName>
        <fullName evidence="10">Penta-phosphate guanosine-3'-pyrophosphohydrolase</fullName>
    </alternativeName>
</protein>
<keyword evidence="3" id="KW-0378">Hydrolase</keyword>
<evidence type="ECO:0000256" key="8">
    <source>
        <dbReference type="ARBA" id="ARBA00040793"/>
    </source>
</evidence>
<comment type="cofactor">
    <cofactor evidence="1">
        <name>Mn(2+)</name>
        <dbReference type="ChEBI" id="CHEBI:29035"/>
    </cofactor>
</comment>
<name>A0AAD5UJE1_9FUNG</name>
<evidence type="ECO:0000256" key="1">
    <source>
        <dbReference type="ARBA" id="ARBA00001936"/>
    </source>
</evidence>
<dbReference type="GO" id="GO:0046872">
    <property type="term" value="F:metal ion binding"/>
    <property type="evidence" value="ECO:0007669"/>
    <property type="project" value="UniProtKB-KW"/>
</dbReference>
<gene>
    <name evidence="13" type="ORF">HK103_004244</name>
</gene>
<proteinExistence type="inferred from homology"/>
<dbReference type="AlphaFoldDB" id="A0AAD5UJE1"/>
<comment type="caution">
    <text evidence="13">The sequence shown here is derived from an EMBL/GenBank/DDBJ whole genome shotgun (WGS) entry which is preliminary data.</text>
</comment>
<evidence type="ECO:0000256" key="11">
    <source>
        <dbReference type="ARBA" id="ARBA00047968"/>
    </source>
</evidence>
<evidence type="ECO:0000256" key="2">
    <source>
        <dbReference type="ARBA" id="ARBA00022723"/>
    </source>
</evidence>
<evidence type="ECO:0000313" key="14">
    <source>
        <dbReference type="Proteomes" id="UP001210925"/>
    </source>
</evidence>
<dbReference type="EMBL" id="JADGKB010000034">
    <property type="protein sequence ID" value="KAJ3257776.1"/>
    <property type="molecule type" value="Genomic_DNA"/>
</dbReference>
<dbReference type="GO" id="GO:0008893">
    <property type="term" value="F:guanosine-3',5'-bis(diphosphate) 3'-diphosphatase activity"/>
    <property type="evidence" value="ECO:0007669"/>
    <property type="project" value="UniProtKB-EC"/>
</dbReference>
<evidence type="ECO:0000256" key="9">
    <source>
        <dbReference type="ARBA" id="ARBA00041464"/>
    </source>
</evidence>
<evidence type="ECO:0000256" key="6">
    <source>
        <dbReference type="ARBA" id="ARBA00037781"/>
    </source>
</evidence>
<evidence type="ECO:0000256" key="7">
    <source>
        <dbReference type="ARBA" id="ARBA00038354"/>
    </source>
</evidence>
<keyword evidence="14" id="KW-1185">Reference proteome</keyword>
<evidence type="ECO:0000256" key="5">
    <source>
        <dbReference type="ARBA" id="ARBA00024387"/>
    </source>
</evidence>
<keyword evidence="4" id="KW-0464">Manganese</keyword>
<accession>A0AAD5UJE1</accession>
<dbReference type="FunFam" id="1.10.3210.10:FF:000012">
    <property type="entry name" value="HD domain containing 3"/>
    <property type="match status" value="1"/>
</dbReference>
<evidence type="ECO:0000256" key="3">
    <source>
        <dbReference type="ARBA" id="ARBA00022801"/>
    </source>
</evidence>
<dbReference type="InterPro" id="IPR003607">
    <property type="entry name" value="HD/PDEase_dom"/>
</dbReference>
<dbReference type="CDD" id="cd00077">
    <property type="entry name" value="HDc"/>
    <property type="match status" value="1"/>
</dbReference>
<dbReference type="PANTHER" id="PTHR46246">
    <property type="entry name" value="GUANOSINE-3',5'-BIS(DIPHOSPHATE) 3'-PYROPHOSPHOHYDROLASE MESH1"/>
    <property type="match status" value="1"/>
</dbReference>